<dbReference type="PANTHER" id="PTHR30213">
    <property type="entry name" value="INNER MEMBRANE PROTEIN YHJD"/>
    <property type="match status" value="1"/>
</dbReference>
<reference evidence="7 8" key="1">
    <citation type="submission" date="2016-10" db="EMBL/GenBank/DDBJ databases">
        <authorList>
            <person name="de Groot N.N."/>
        </authorList>
    </citation>
    <scope>NUCLEOTIDE SEQUENCE [LARGE SCALE GENOMIC DNA]</scope>
    <source>
        <strain evidence="7 8">ATCC BAA-466</strain>
    </source>
</reference>
<dbReference type="STRING" id="120956.SAMN05421791_101366"/>
<keyword evidence="2" id="KW-1003">Cell membrane</keyword>
<protein>
    <submittedName>
        <fullName evidence="7">Membrane protein</fullName>
    </submittedName>
</protein>
<feature type="transmembrane region" description="Helical" evidence="6">
    <location>
        <begin position="91"/>
        <end position="110"/>
    </location>
</feature>
<comment type="subcellular location">
    <subcellularLocation>
        <location evidence="1">Cell membrane</location>
        <topology evidence="1">Multi-pass membrane protein</topology>
    </subcellularLocation>
</comment>
<dbReference type="EMBL" id="FNCK01000001">
    <property type="protein sequence ID" value="SDF89538.1"/>
    <property type="molecule type" value="Genomic_DNA"/>
</dbReference>
<feature type="transmembrane region" description="Helical" evidence="6">
    <location>
        <begin position="242"/>
        <end position="269"/>
    </location>
</feature>
<keyword evidence="4 6" id="KW-1133">Transmembrane helix</keyword>
<feature type="transmembrane region" description="Helical" evidence="6">
    <location>
        <begin position="210"/>
        <end position="230"/>
    </location>
</feature>
<dbReference type="AlphaFoldDB" id="A0A1G7PTG4"/>
<feature type="transmembrane region" description="Helical" evidence="6">
    <location>
        <begin position="33"/>
        <end position="57"/>
    </location>
</feature>
<evidence type="ECO:0000313" key="8">
    <source>
        <dbReference type="Proteomes" id="UP000199708"/>
    </source>
</evidence>
<evidence type="ECO:0000256" key="1">
    <source>
        <dbReference type="ARBA" id="ARBA00004651"/>
    </source>
</evidence>
<dbReference type="NCBIfam" id="TIGR00765">
    <property type="entry name" value="yihY_not_rbn"/>
    <property type="match status" value="1"/>
</dbReference>
<keyword evidence="8" id="KW-1185">Reference proteome</keyword>
<evidence type="ECO:0000256" key="3">
    <source>
        <dbReference type="ARBA" id="ARBA00022692"/>
    </source>
</evidence>
<accession>A0A1G7PTG4</accession>
<feature type="transmembrane region" description="Helical" evidence="6">
    <location>
        <begin position="131"/>
        <end position="154"/>
    </location>
</feature>
<evidence type="ECO:0000256" key="5">
    <source>
        <dbReference type="ARBA" id="ARBA00023136"/>
    </source>
</evidence>
<keyword evidence="3 6" id="KW-0812">Transmembrane</keyword>
<dbReference type="RefSeq" id="WP_090289058.1">
    <property type="nucleotide sequence ID" value="NZ_FNCK01000001.1"/>
</dbReference>
<dbReference type="Proteomes" id="UP000199708">
    <property type="component" value="Unassembled WGS sequence"/>
</dbReference>
<dbReference type="GO" id="GO:0005886">
    <property type="term" value="C:plasma membrane"/>
    <property type="evidence" value="ECO:0007669"/>
    <property type="project" value="UniProtKB-SubCell"/>
</dbReference>
<feature type="transmembrane region" description="Helical" evidence="6">
    <location>
        <begin position="174"/>
        <end position="198"/>
    </location>
</feature>
<sequence>MMKYLDQSKRVFSVFKERLDGLSFGSYAAEVSYYILLAVIPILLAFSNLIVLLPYSYEEVIRFLRTSLPGQVARPLIPMIQQYFETASTTWVPIGLALALWPASNVFNALQRMLNEIYLVKSKRHFFVQRLFAYLFTLLSVLVILVSTFIFTFGEQLLLWLDQNLKWDFNFLAAWIKGGSWGSLLFLFIFLVMIYTYLPHHNLKFSKAIPGSLFSLIGFTLLGKLFGTIIQFNKSLNSNTALGAIIVVMFWIYLNCMIFFVGAYVNVVAIDLRNLNKEKIRSLD</sequence>
<keyword evidence="5 6" id="KW-0472">Membrane</keyword>
<proteinExistence type="predicted"/>
<evidence type="ECO:0000313" key="7">
    <source>
        <dbReference type="EMBL" id="SDF89538.1"/>
    </source>
</evidence>
<dbReference type="PIRSF" id="PIRSF035875">
    <property type="entry name" value="RNase_BN"/>
    <property type="match status" value="1"/>
</dbReference>
<organism evidence="7 8">
    <name type="scientific">Facklamia miroungae</name>
    <dbReference type="NCBI Taxonomy" id="120956"/>
    <lineage>
        <taxon>Bacteria</taxon>
        <taxon>Bacillati</taxon>
        <taxon>Bacillota</taxon>
        <taxon>Bacilli</taxon>
        <taxon>Lactobacillales</taxon>
        <taxon>Aerococcaceae</taxon>
        <taxon>Facklamia</taxon>
    </lineage>
</organism>
<dbReference type="InterPro" id="IPR017039">
    <property type="entry name" value="Virul_fac_BrkB"/>
</dbReference>
<dbReference type="Pfam" id="PF03631">
    <property type="entry name" value="Virul_fac_BrkB"/>
    <property type="match status" value="1"/>
</dbReference>
<evidence type="ECO:0000256" key="2">
    <source>
        <dbReference type="ARBA" id="ARBA00022475"/>
    </source>
</evidence>
<dbReference type="PANTHER" id="PTHR30213:SF0">
    <property type="entry name" value="UPF0761 MEMBRANE PROTEIN YIHY"/>
    <property type="match status" value="1"/>
</dbReference>
<dbReference type="OrthoDB" id="9775903at2"/>
<name>A0A1G7PTG4_9LACT</name>
<evidence type="ECO:0000256" key="4">
    <source>
        <dbReference type="ARBA" id="ARBA00022989"/>
    </source>
</evidence>
<gene>
    <name evidence="7" type="ORF">SAMN05421791_101366</name>
</gene>
<evidence type="ECO:0000256" key="6">
    <source>
        <dbReference type="SAM" id="Phobius"/>
    </source>
</evidence>